<dbReference type="InterPro" id="IPR032675">
    <property type="entry name" value="LRR_dom_sf"/>
</dbReference>
<dbReference type="Pfam" id="PF07648">
    <property type="entry name" value="Kazal_2"/>
    <property type="match status" value="1"/>
</dbReference>
<dbReference type="EMBL" id="JAGTTL010000001">
    <property type="protein sequence ID" value="KAK6328112.1"/>
    <property type="molecule type" value="Genomic_DNA"/>
</dbReference>
<evidence type="ECO:0000256" key="5">
    <source>
        <dbReference type="ARBA" id="ARBA00022729"/>
    </source>
</evidence>
<feature type="region of interest" description="Disordered" evidence="15">
    <location>
        <begin position="214"/>
        <end position="237"/>
    </location>
</feature>
<dbReference type="GO" id="GO:0005615">
    <property type="term" value="C:extracellular space"/>
    <property type="evidence" value="ECO:0007669"/>
    <property type="project" value="TreeGrafter"/>
</dbReference>
<dbReference type="Proteomes" id="UP001356427">
    <property type="component" value="Unassembled WGS sequence"/>
</dbReference>
<keyword evidence="9" id="KW-0325">Glycoprotein</keyword>
<dbReference type="SUPFAM" id="SSF47473">
    <property type="entry name" value="EF-hand"/>
    <property type="match status" value="1"/>
</dbReference>
<comment type="subcellular location">
    <subcellularLocation>
        <location evidence="1">Secreted</location>
        <location evidence="1">Extracellular space</location>
        <location evidence="1">Extracellular matrix</location>
    </subcellularLocation>
</comment>
<evidence type="ECO:0000256" key="11">
    <source>
        <dbReference type="ARBA" id="ARBA00054013"/>
    </source>
</evidence>
<dbReference type="InterPro" id="IPR019577">
    <property type="entry name" value="SPARC/Testican_Ca-bd-dom"/>
</dbReference>
<dbReference type="InterPro" id="IPR011992">
    <property type="entry name" value="EF-hand-dom_pair"/>
</dbReference>
<evidence type="ECO:0000256" key="8">
    <source>
        <dbReference type="ARBA" id="ARBA00023157"/>
    </source>
</evidence>
<evidence type="ECO:0000256" key="14">
    <source>
        <dbReference type="PROSITE-ProRule" id="PRU00500"/>
    </source>
</evidence>
<feature type="domain" description="Thyroglobulin type-1" evidence="16">
    <location>
        <begin position="616"/>
        <end position="682"/>
    </location>
</feature>
<sequence length="728" mass="81294">MSLLGEREEDGTASKMSLLGEREEDGTASKMSLLGEREEDGTASKMSLLGEREEDGTASKMSLCGEREEDGTASKMSLCGEREEDGTASKMSLLGEREEDGTDSKMSLSGKPDSSNGNGSSFQEDRPASPVPRCMSMKSDRSMKSPIMFKDRDFTTEQRDQQERSKIQSAQIDQTDPASIFRNLFSVASRPRLRFGKSELKKFKRILCPDLPKGFESQRGDEEVVDAEDEKQESSAREGALKITLHVLRTMNQKELAVTLEKTLKSNPSHLRELDLSYNYPEDTGVKLLSAVLEDPRCKLEKLRVDHSEECWTKSALKKYASLVLVGSSMQVEVKGAKEGEKTGNFMEDKQWLSTTSQYSRKIKHWNRFRDDDYIRTVEETPGSDETVDTTKDPCQKVKCSRHKICVAQGYQRAMCVNVNRKKLEHRSRQPVELKPQENTCKPCPVAAASPVCGTDSHNYASQCKLEQQGCLTGKELSVKCQGMCPCVTAAAPITETEDKHAESCTGQDLADLGDRLRDWFQLLHGNAKQNNSGKPGPGTTSVLDRSLVASCKDSIGWMFSKLDTNNDLYLDQGELAAINLDKYEVCIRPFFNSCDSYKDGKVSTAEWCLCFWREKPACLAELERIQVQEVAKKKPGMYIPSCDEDGYYRQLQCDQSRGECWCVDQHGGEMMGSRIHGNPDCDELVGYSGGFGSGVGWEDEEEKEAEENGEEAEEEEEGEADDGGYIW</sequence>
<dbReference type="FunFam" id="4.10.800.10:FF:000001">
    <property type="entry name" value="Testican-3 isoform 2"/>
    <property type="match status" value="1"/>
</dbReference>
<evidence type="ECO:0000256" key="2">
    <source>
        <dbReference type="ARBA" id="ARBA00022525"/>
    </source>
</evidence>
<evidence type="ECO:0000259" key="17">
    <source>
        <dbReference type="PROSITE" id="PS51465"/>
    </source>
</evidence>
<dbReference type="GO" id="GO:0005509">
    <property type="term" value="F:calcium ion binding"/>
    <property type="evidence" value="ECO:0007669"/>
    <property type="project" value="InterPro"/>
</dbReference>
<feature type="domain" description="Kazal-like" evidence="17">
    <location>
        <begin position="435"/>
        <end position="486"/>
    </location>
</feature>
<dbReference type="GO" id="GO:0050840">
    <property type="term" value="F:extracellular matrix binding"/>
    <property type="evidence" value="ECO:0007669"/>
    <property type="project" value="TreeGrafter"/>
</dbReference>
<keyword evidence="4" id="KW-0597">Phosphoprotein</keyword>
<keyword evidence="10" id="KW-0357">Heparan sulfate</keyword>
<keyword evidence="6" id="KW-0106">Calcium</keyword>
<dbReference type="SUPFAM" id="SSF52047">
    <property type="entry name" value="RNI-like"/>
    <property type="match status" value="1"/>
</dbReference>
<evidence type="ECO:0000313" key="18">
    <source>
        <dbReference type="EMBL" id="KAK6328112.1"/>
    </source>
</evidence>
<dbReference type="Gene3D" id="3.30.60.30">
    <property type="match status" value="1"/>
</dbReference>
<evidence type="ECO:0000256" key="12">
    <source>
        <dbReference type="ARBA" id="ARBA00069184"/>
    </source>
</evidence>
<feature type="region of interest" description="Disordered" evidence="15">
    <location>
        <begin position="1"/>
        <end position="171"/>
    </location>
</feature>
<evidence type="ECO:0000256" key="13">
    <source>
        <dbReference type="ARBA" id="ARBA00077291"/>
    </source>
</evidence>
<dbReference type="InterPro" id="IPR002350">
    <property type="entry name" value="Kazal_dom"/>
</dbReference>
<evidence type="ECO:0000256" key="4">
    <source>
        <dbReference type="ARBA" id="ARBA00022553"/>
    </source>
</evidence>
<protein>
    <recommendedName>
        <fullName evidence="12">Testican-2</fullName>
    </recommendedName>
    <alternativeName>
        <fullName evidence="13">SPARC/osteonectin, CWCV, and Kazal-like domains proteoglycan 2</fullName>
    </alternativeName>
</protein>
<dbReference type="CDD" id="cd16238">
    <property type="entry name" value="EFh_SPARC_TICN2"/>
    <property type="match status" value="1"/>
</dbReference>
<dbReference type="InterPro" id="IPR036058">
    <property type="entry name" value="Kazal_dom_sf"/>
</dbReference>
<comment type="function">
    <text evidence="11">May participate in diverse steps of neurogenesis. Binds calcium.</text>
</comment>
<comment type="caution">
    <text evidence="14">Lacks conserved residue(s) required for the propagation of feature annotation.</text>
</comment>
<evidence type="ECO:0000313" key="19">
    <source>
        <dbReference type="Proteomes" id="UP001356427"/>
    </source>
</evidence>
<reference evidence="18 19" key="1">
    <citation type="submission" date="2021-04" db="EMBL/GenBank/DDBJ databases">
        <authorList>
            <person name="De Guttry C."/>
            <person name="Zahm M."/>
            <person name="Klopp C."/>
            <person name="Cabau C."/>
            <person name="Louis A."/>
            <person name="Berthelot C."/>
            <person name="Parey E."/>
            <person name="Roest Crollius H."/>
            <person name="Montfort J."/>
            <person name="Robinson-Rechavi M."/>
            <person name="Bucao C."/>
            <person name="Bouchez O."/>
            <person name="Gislard M."/>
            <person name="Lluch J."/>
            <person name="Milhes M."/>
            <person name="Lampietro C."/>
            <person name="Lopez Roques C."/>
            <person name="Donnadieu C."/>
            <person name="Braasch I."/>
            <person name="Desvignes T."/>
            <person name="Postlethwait J."/>
            <person name="Bobe J."/>
            <person name="Wedekind C."/>
            <person name="Guiguen Y."/>
        </authorList>
    </citation>
    <scope>NUCLEOTIDE SEQUENCE [LARGE SCALE GENOMIC DNA]</scope>
    <source>
        <strain evidence="18">Cs_M1</strain>
        <tissue evidence="18">Blood</tissue>
    </source>
</reference>
<keyword evidence="19" id="KW-1185">Reference proteome</keyword>
<keyword evidence="5" id="KW-0732">Signal</keyword>
<dbReference type="SUPFAM" id="SSF57610">
    <property type="entry name" value="Thyroglobulin type-1 domain"/>
    <property type="match status" value="1"/>
</dbReference>
<keyword evidence="3" id="KW-0272">Extracellular matrix</keyword>
<dbReference type="CDD" id="cd00191">
    <property type="entry name" value="TY"/>
    <property type="match status" value="1"/>
</dbReference>
<dbReference type="GO" id="GO:0005518">
    <property type="term" value="F:collagen binding"/>
    <property type="evidence" value="ECO:0007669"/>
    <property type="project" value="TreeGrafter"/>
</dbReference>
<evidence type="ECO:0000259" key="16">
    <source>
        <dbReference type="PROSITE" id="PS51162"/>
    </source>
</evidence>
<dbReference type="PROSITE" id="PS00484">
    <property type="entry name" value="THYROGLOBULIN_1_1"/>
    <property type="match status" value="1"/>
</dbReference>
<evidence type="ECO:0000256" key="9">
    <source>
        <dbReference type="ARBA" id="ARBA00023180"/>
    </source>
</evidence>
<dbReference type="PROSITE" id="PS51465">
    <property type="entry name" value="KAZAL_2"/>
    <property type="match status" value="1"/>
</dbReference>
<evidence type="ECO:0000256" key="10">
    <source>
        <dbReference type="ARBA" id="ARBA00023207"/>
    </source>
</evidence>
<keyword evidence="7" id="KW-0654">Proteoglycan</keyword>
<evidence type="ECO:0000256" key="1">
    <source>
        <dbReference type="ARBA" id="ARBA00004498"/>
    </source>
</evidence>
<dbReference type="InterPro" id="IPR000716">
    <property type="entry name" value="Thyroglobulin_1"/>
</dbReference>
<dbReference type="AlphaFoldDB" id="A0AAN8MLZ0"/>
<feature type="compositionally biased region" description="Basic and acidic residues" evidence="15">
    <location>
        <begin position="138"/>
        <end position="166"/>
    </location>
</feature>
<feature type="compositionally biased region" description="Acidic residues" evidence="15">
    <location>
        <begin position="698"/>
        <end position="728"/>
    </location>
</feature>
<dbReference type="Gene3D" id="3.80.10.10">
    <property type="entry name" value="Ribonuclease Inhibitor"/>
    <property type="match status" value="1"/>
</dbReference>
<keyword evidence="8 14" id="KW-1015">Disulfide bond</keyword>
<feature type="disulfide bond" evidence="14">
    <location>
        <begin position="654"/>
        <end position="661"/>
    </location>
</feature>
<dbReference type="Pfam" id="PF00086">
    <property type="entry name" value="Thyroglobulin_1"/>
    <property type="match status" value="1"/>
</dbReference>
<keyword evidence="2" id="KW-0964">Secreted</keyword>
<dbReference type="PANTHER" id="PTHR13866">
    <property type="entry name" value="SPARC OSTEONECTIN"/>
    <property type="match status" value="1"/>
</dbReference>
<dbReference type="Gene3D" id="1.10.238.10">
    <property type="entry name" value="EF-hand"/>
    <property type="match status" value="1"/>
</dbReference>
<dbReference type="PANTHER" id="PTHR13866:SF18">
    <property type="entry name" value="TESTICAN-2"/>
    <property type="match status" value="1"/>
</dbReference>
<comment type="caution">
    <text evidence="18">The sequence shown here is derived from an EMBL/GenBank/DDBJ whole genome shotgun (WGS) entry which is preliminary data.</text>
</comment>
<organism evidence="18 19">
    <name type="scientific">Coregonus suidteri</name>
    <dbReference type="NCBI Taxonomy" id="861788"/>
    <lineage>
        <taxon>Eukaryota</taxon>
        <taxon>Metazoa</taxon>
        <taxon>Chordata</taxon>
        <taxon>Craniata</taxon>
        <taxon>Vertebrata</taxon>
        <taxon>Euteleostomi</taxon>
        <taxon>Actinopterygii</taxon>
        <taxon>Neopterygii</taxon>
        <taxon>Teleostei</taxon>
        <taxon>Protacanthopterygii</taxon>
        <taxon>Salmoniformes</taxon>
        <taxon>Salmonidae</taxon>
        <taxon>Coregoninae</taxon>
        <taxon>Coregonus</taxon>
    </lineage>
</organism>
<dbReference type="Pfam" id="PF10591">
    <property type="entry name" value="SPARC_Ca_bdg"/>
    <property type="match status" value="1"/>
</dbReference>
<accession>A0AAN8MLZ0</accession>
<dbReference type="CDD" id="cd00104">
    <property type="entry name" value="KAZAL_FS"/>
    <property type="match status" value="1"/>
</dbReference>
<feature type="region of interest" description="Disordered" evidence="15">
    <location>
        <begin position="696"/>
        <end position="728"/>
    </location>
</feature>
<dbReference type="FunFam" id="3.30.60.30:FF:000003">
    <property type="entry name" value="SPARC/osteonectin, cwcv and kazal-like domains proteoglycan 3"/>
    <property type="match status" value="1"/>
</dbReference>
<dbReference type="SMART" id="SM00211">
    <property type="entry name" value="TY"/>
    <property type="match status" value="1"/>
</dbReference>
<evidence type="ECO:0000256" key="3">
    <source>
        <dbReference type="ARBA" id="ARBA00022530"/>
    </source>
</evidence>
<dbReference type="Gene3D" id="4.10.800.10">
    <property type="entry name" value="Thyroglobulin type-1"/>
    <property type="match status" value="1"/>
</dbReference>
<evidence type="ECO:0000256" key="15">
    <source>
        <dbReference type="SAM" id="MobiDB-lite"/>
    </source>
</evidence>
<dbReference type="InterPro" id="IPR036857">
    <property type="entry name" value="Thyroglobulin_1_sf"/>
</dbReference>
<name>A0AAN8MLZ0_9TELE</name>
<gene>
    <name evidence="18" type="ORF">J4Q44_G00000900</name>
</gene>
<dbReference type="SUPFAM" id="SSF100895">
    <property type="entry name" value="Kazal-type serine protease inhibitors"/>
    <property type="match status" value="1"/>
</dbReference>
<evidence type="ECO:0000256" key="7">
    <source>
        <dbReference type="ARBA" id="ARBA00022974"/>
    </source>
</evidence>
<feature type="compositionally biased region" description="Polar residues" evidence="15">
    <location>
        <begin position="104"/>
        <end position="122"/>
    </location>
</feature>
<dbReference type="PROSITE" id="PS51162">
    <property type="entry name" value="THYROGLOBULIN_1_2"/>
    <property type="match status" value="1"/>
</dbReference>
<evidence type="ECO:0000256" key="6">
    <source>
        <dbReference type="ARBA" id="ARBA00022837"/>
    </source>
</evidence>
<dbReference type="FunFam" id="1.10.238.10:FF:000101">
    <property type="entry name" value="SPARC/osteonectin, cwcv and kazal-like domains proteoglycan 2"/>
    <property type="match status" value="1"/>
</dbReference>
<proteinExistence type="predicted"/>
<dbReference type="SMART" id="SM00280">
    <property type="entry name" value="KAZAL"/>
    <property type="match status" value="1"/>
</dbReference>